<protein>
    <submittedName>
        <fullName evidence="1">Uncharacterized protein</fullName>
    </submittedName>
</protein>
<comment type="caution">
    <text evidence="1">The sequence shown here is derived from an EMBL/GenBank/DDBJ whole genome shotgun (WGS) entry which is preliminary data.</text>
</comment>
<evidence type="ECO:0000313" key="1">
    <source>
        <dbReference type="EMBL" id="EFH80257.1"/>
    </source>
</evidence>
<proteinExistence type="predicted"/>
<sequence>MPIFNLLRIYKNGVQRFTSGAAFQTVNGCAAQVEGQVLTLKGQTCSLGMAFTTALTRQ</sequence>
<dbReference type="STRING" id="485913.Krac_0838"/>
<keyword evidence="2" id="KW-1185">Reference proteome</keyword>
<reference evidence="1 2" key="1">
    <citation type="journal article" date="2011" name="Stand. Genomic Sci.">
        <title>Non-contiguous finished genome sequence and contextual data of the filamentous soil bacterium Ktedonobacter racemifer type strain (SOSP1-21).</title>
        <authorList>
            <person name="Chang Y.J."/>
            <person name="Land M."/>
            <person name="Hauser L."/>
            <person name="Chertkov O."/>
            <person name="Del Rio T.G."/>
            <person name="Nolan M."/>
            <person name="Copeland A."/>
            <person name="Tice H."/>
            <person name="Cheng J.F."/>
            <person name="Lucas S."/>
            <person name="Han C."/>
            <person name="Goodwin L."/>
            <person name="Pitluck S."/>
            <person name="Ivanova N."/>
            <person name="Ovchinikova G."/>
            <person name="Pati A."/>
            <person name="Chen A."/>
            <person name="Palaniappan K."/>
            <person name="Mavromatis K."/>
            <person name="Liolios K."/>
            <person name="Brettin T."/>
            <person name="Fiebig A."/>
            <person name="Rohde M."/>
            <person name="Abt B."/>
            <person name="Goker M."/>
            <person name="Detter J.C."/>
            <person name="Woyke T."/>
            <person name="Bristow J."/>
            <person name="Eisen J.A."/>
            <person name="Markowitz V."/>
            <person name="Hugenholtz P."/>
            <person name="Kyrpides N.C."/>
            <person name="Klenk H.P."/>
            <person name="Lapidus A."/>
        </authorList>
    </citation>
    <scope>NUCLEOTIDE SEQUENCE [LARGE SCALE GENOMIC DNA]</scope>
    <source>
        <strain evidence="2">DSM 44963</strain>
    </source>
</reference>
<dbReference type="Proteomes" id="UP000004508">
    <property type="component" value="Unassembled WGS sequence"/>
</dbReference>
<dbReference type="AlphaFoldDB" id="D6U5J6"/>
<dbReference type="InParanoid" id="D6U5J6"/>
<name>D6U5J6_KTERA</name>
<gene>
    <name evidence="1" type="ORF">Krac_0838</name>
</gene>
<dbReference type="EMBL" id="ADVG01000005">
    <property type="protein sequence ID" value="EFH80257.1"/>
    <property type="molecule type" value="Genomic_DNA"/>
</dbReference>
<accession>D6U5J6</accession>
<evidence type="ECO:0000313" key="2">
    <source>
        <dbReference type="Proteomes" id="UP000004508"/>
    </source>
</evidence>
<organism evidence="1 2">
    <name type="scientific">Ktedonobacter racemifer DSM 44963</name>
    <dbReference type="NCBI Taxonomy" id="485913"/>
    <lineage>
        <taxon>Bacteria</taxon>
        <taxon>Bacillati</taxon>
        <taxon>Chloroflexota</taxon>
        <taxon>Ktedonobacteria</taxon>
        <taxon>Ktedonobacterales</taxon>
        <taxon>Ktedonobacteraceae</taxon>
        <taxon>Ktedonobacter</taxon>
    </lineage>
</organism>